<dbReference type="EMBL" id="JBANRG010000042">
    <property type="protein sequence ID" value="KAK7446979.1"/>
    <property type="molecule type" value="Genomic_DNA"/>
</dbReference>
<proteinExistence type="predicted"/>
<keyword evidence="2" id="KW-1185">Reference proteome</keyword>
<evidence type="ECO:0000313" key="1">
    <source>
        <dbReference type="EMBL" id="KAK7446979.1"/>
    </source>
</evidence>
<organism evidence="1 2">
    <name type="scientific">Marasmiellus scandens</name>
    <dbReference type="NCBI Taxonomy" id="2682957"/>
    <lineage>
        <taxon>Eukaryota</taxon>
        <taxon>Fungi</taxon>
        <taxon>Dikarya</taxon>
        <taxon>Basidiomycota</taxon>
        <taxon>Agaricomycotina</taxon>
        <taxon>Agaricomycetes</taxon>
        <taxon>Agaricomycetidae</taxon>
        <taxon>Agaricales</taxon>
        <taxon>Marasmiineae</taxon>
        <taxon>Omphalotaceae</taxon>
        <taxon>Marasmiellus</taxon>
    </lineage>
</organism>
<evidence type="ECO:0000313" key="2">
    <source>
        <dbReference type="Proteomes" id="UP001498398"/>
    </source>
</evidence>
<name>A0ABR1J373_9AGAR</name>
<dbReference type="PANTHER" id="PTHR33973">
    <property type="entry name" value="OS07G0153300 PROTEIN"/>
    <property type="match status" value="1"/>
</dbReference>
<reference evidence="1 2" key="1">
    <citation type="submission" date="2024-01" db="EMBL/GenBank/DDBJ databases">
        <title>A draft genome for the cacao thread blight pathogen Marasmiellus scandens.</title>
        <authorList>
            <person name="Baruah I.K."/>
            <person name="Leung J."/>
            <person name="Bukari Y."/>
            <person name="Amoako-Attah I."/>
            <person name="Meinhardt L.W."/>
            <person name="Bailey B.A."/>
            <person name="Cohen S.P."/>
        </authorList>
    </citation>
    <scope>NUCLEOTIDE SEQUENCE [LARGE SCALE GENOMIC DNA]</scope>
    <source>
        <strain evidence="1 2">GH-19</strain>
    </source>
</reference>
<sequence>MLRPQDSAVTAFCLFSAYFLYRFKKLHSSPTPSPCSQGYILTNQVVHARLLPIESSHAFTYSTICLLLSLNALESHTLDLGGGFIFGYGSNLGKLVGLRSKPYLTESNGKDASIRDKLVDLLKRRGCLGNNDELEDAWMMTMPSYLGFEGINPLTVYFCYKPGGVLWLVVLEVHNTFGESHVYLLEIGKGEDDCPSNFDHRWTFPRAFHVSPFNDRDGFYTVSVKRPSHPPSASISSASPLPTVSVHLHTPSNDENKGTPGPLKLTAVIRPTHSVPLTTPNLLGTLVQYPFAFFLSLPRILYQAWILHYKKRLDVYIRPEPLPAADSWGSTNKSGSPSSLGGGVRWQPAGAFESYARDAVEKFLMDRTAELGIRVELIPGSATEMRRVFDGEASRDAAVQKQKRTLSISYLSPRFFTILLLSPSVKYALLYGSKTEGIFVVSDEALFLQVFGADESQNDVSQRLSIRQRLRCIPIPASLLPNSHPNPHSTPSSDSFIVPPKHILDKEPYTSPFGSTLVILALLSLASLEKYIFKLVRARTVKGDEPWAAWERAAELEKIRAGDPAAFVGMRYVQAPRPVVGSVRSDV</sequence>
<protein>
    <submittedName>
        <fullName evidence="1">Uncharacterized protein</fullName>
    </submittedName>
</protein>
<accession>A0ABR1J373</accession>
<gene>
    <name evidence="1" type="ORF">VKT23_014191</name>
</gene>
<dbReference type="PANTHER" id="PTHR33973:SF4">
    <property type="entry name" value="OS07G0153300 PROTEIN"/>
    <property type="match status" value="1"/>
</dbReference>
<dbReference type="Proteomes" id="UP001498398">
    <property type="component" value="Unassembled WGS sequence"/>
</dbReference>
<dbReference type="Pfam" id="PF07103">
    <property type="entry name" value="DUF1365"/>
    <property type="match status" value="1"/>
</dbReference>
<dbReference type="InterPro" id="IPR010775">
    <property type="entry name" value="DUF1365"/>
</dbReference>
<comment type="caution">
    <text evidence="1">The sequence shown here is derived from an EMBL/GenBank/DDBJ whole genome shotgun (WGS) entry which is preliminary data.</text>
</comment>